<reference evidence="11" key="1">
    <citation type="journal article" date="2009" name="Science">
        <title>The B73 maize genome: complexity, diversity, and dynamics.</title>
        <authorList>
            <person name="Schnable P.S."/>
            <person name="Ware D."/>
            <person name="Fulton R.S."/>
            <person name="Stein J.C."/>
            <person name="Wei F."/>
            <person name="Pasternak S."/>
            <person name="Liang C."/>
            <person name="Zhang J."/>
            <person name="Fulton L."/>
            <person name="Graves T.A."/>
            <person name="Minx P."/>
            <person name="Reily A.D."/>
            <person name="Courtney L."/>
            <person name="Kruchowski S.S."/>
            <person name="Tomlinson C."/>
            <person name="Strong C."/>
            <person name="Delehaunty K."/>
            <person name="Fronick C."/>
            <person name="Courtney B."/>
            <person name="Rock S.M."/>
            <person name="Belter E."/>
            <person name="Du F."/>
            <person name="Kim K."/>
            <person name="Abbott R.M."/>
            <person name="Cotton M."/>
            <person name="Levy A."/>
            <person name="Marchetto P."/>
            <person name="Ochoa K."/>
            <person name="Jackson S.M."/>
            <person name="Gillam B."/>
            <person name="Chen W."/>
            <person name="Yan L."/>
            <person name="Higginbotham J."/>
            <person name="Cardenas M."/>
            <person name="Waligorski J."/>
            <person name="Applebaum E."/>
            <person name="Phelps L."/>
            <person name="Falcone J."/>
            <person name="Kanchi K."/>
            <person name="Thane T."/>
            <person name="Scimone A."/>
            <person name="Thane N."/>
            <person name="Henke J."/>
            <person name="Wang T."/>
            <person name="Ruppert J."/>
            <person name="Shah N."/>
            <person name="Rotter K."/>
            <person name="Hodges J."/>
            <person name="Ingenthron E."/>
            <person name="Cordes M."/>
            <person name="Kohlberg S."/>
            <person name="Sgro J."/>
            <person name="Delgado B."/>
            <person name="Mead K."/>
            <person name="Chinwalla A."/>
            <person name="Leonard S."/>
            <person name="Crouse K."/>
            <person name="Collura K."/>
            <person name="Kudrna D."/>
            <person name="Currie J."/>
            <person name="He R."/>
            <person name="Angelova A."/>
            <person name="Rajasekar S."/>
            <person name="Mueller T."/>
            <person name="Lomeli R."/>
            <person name="Scara G."/>
            <person name="Ko A."/>
            <person name="Delaney K."/>
            <person name="Wissotski M."/>
            <person name="Lopez G."/>
            <person name="Campos D."/>
            <person name="Braidotti M."/>
            <person name="Ashley E."/>
            <person name="Golser W."/>
            <person name="Kim H."/>
            <person name="Lee S."/>
            <person name="Lin J."/>
            <person name="Dujmic Z."/>
            <person name="Kim W."/>
            <person name="Talag J."/>
            <person name="Zuccolo A."/>
            <person name="Fan C."/>
            <person name="Sebastian A."/>
            <person name="Kramer M."/>
            <person name="Spiegel L."/>
            <person name="Nascimento L."/>
            <person name="Zutavern T."/>
            <person name="Miller B."/>
            <person name="Ambroise C."/>
            <person name="Muller S."/>
            <person name="Spooner W."/>
            <person name="Narechania A."/>
            <person name="Ren L."/>
            <person name="Wei S."/>
            <person name="Kumari S."/>
            <person name="Faga B."/>
            <person name="Levy M.J."/>
            <person name="McMahan L."/>
            <person name="Van Buren P."/>
            <person name="Vaughn M.W."/>
            <person name="Ying K."/>
            <person name="Yeh C.-T."/>
            <person name="Emrich S.J."/>
            <person name="Jia Y."/>
            <person name="Kalyanaraman A."/>
            <person name="Hsia A.-P."/>
            <person name="Barbazuk W.B."/>
            <person name="Baucom R.S."/>
            <person name="Brutnell T.P."/>
            <person name="Carpita N.C."/>
            <person name="Chaparro C."/>
            <person name="Chia J.-M."/>
            <person name="Deragon J.-M."/>
            <person name="Estill J.C."/>
            <person name="Fu Y."/>
            <person name="Jeddeloh J.A."/>
            <person name="Han Y."/>
            <person name="Lee H."/>
            <person name="Li P."/>
            <person name="Lisch D.R."/>
            <person name="Liu S."/>
            <person name="Liu Z."/>
            <person name="Nagel D.H."/>
            <person name="McCann M.C."/>
            <person name="SanMiguel P."/>
            <person name="Myers A.M."/>
            <person name="Nettleton D."/>
            <person name="Nguyen J."/>
            <person name="Penning B.W."/>
            <person name="Ponnala L."/>
            <person name="Schneider K.L."/>
            <person name="Schwartz D.C."/>
            <person name="Sharma A."/>
            <person name="Soderlund C."/>
            <person name="Springer N.M."/>
            <person name="Sun Q."/>
            <person name="Wang H."/>
            <person name="Waterman M."/>
            <person name="Westerman R."/>
            <person name="Wolfgruber T.K."/>
            <person name="Yang L."/>
            <person name="Yu Y."/>
            <person name="Zhang L."/>
            <person name="Zhou S."/>
            <person name="Zhu Q."/>
            <person name="Bennetzen J.L."/>
            <person name="Dawe R.K."/>
            <person name="Jiang J."/>
            <person name="Jiang N."/>
            <person name="Presting G.G."/>
            <person name="Wessler S.R."/>
            <person name="Aluru S."/>
            <person name="Martienssen R.A."/>
            <person name="Clifton S.W."/>
            <person name="McCombie W.R."/>
            <person name="Wing R.A."/>
            <person name="Wilson R.K."/>
        </authorList>
    </citation>
    <scope>NUCLEOTIDE SEQUENCE [LARGE SCALE GENOMIC DNA]</scope>
    <source>
        <strain evidence="11">cv. B73</strain>
    </source>
</reference>
<evidence type="ECO:0000256" key="8">
    <source>
        <dbReference type="SAM" id="Phobius"/>
    </source>
</evidence>
<dbReference type="HOGENOM" id="CLU_112624_3_1_1"/>
<evidence type="ECO:0000256" key="3">
    <source>
        <dbReference type="ARBA" id="ARBA00022448"/>
    </source>
</evidence>
<keyword evidence="3" id="KW-0813">Transport</keyword>
<evidence type="ECO:0000256" key="1">
    <source>
        <dbReference type="ARBA" id="ARBA00004167"/>
    </source>
</evidence>
<evidence type="ECO:0000313" key="11">
    <source>
        <dbReference type="Proteomes" id="UP000007305"/>
    </source>
</evidence>
<comment type="similarity">
    <text evidence="2">Belongs to the GLUTAMINE DUMPER 1 (TC 9.B.60) family.</text>
</comment>
<dbReference type="GeneID" id="100274724"/>
<dbReference type="RefSeq" id="NP_001145121.2">
    <property type="nucleotide sequence ID" value="NM_001151649.3"/>
</dbReference>
<keyword evidence="11" id="KW-1185">Reference proteome</keyword>
<dbReference type="InterPro" id="IPR040359">
    <property type="entry name" value="GDU"/>
</dbReference>
<dbReference type="EnsemblPlants" id="Zm00001eb387640_T001">
    <property type="protein sequence ID" value="Zm00001eb387640_P001"/>
    <property type="gene ID" value="Zm00001eb387640"/>
</dbReference>
<dbReference type="PANTHER" id="PTHR33228:SF2">
    <property type="match status" value="1"/>
</dbReference>
<sequence>MRPERVGSGGVWVKLMGGAGGPPPSPWRTPTPYIFLALSFMMGVVAVALAVLICMRKKLPSSSPQGADEKAAAEAAAAARALDPLHREPKVVVFMPGDHDAPSFVASAKPLGGDGAAAV</sequence>
<dbReference type="Gramene" id="Zm00001eb387640_T001">
    <property type="protein sequence ID" value="Zm00001eb387640_P001"/>
    <property type="gene ID" value="Zm00001eb387640"/>
</dbReference>
<protein>
    <submittedName>
        <fullName evidence="9 10">Uncharacterized protein</fullName>
    </submittedName>
</protein>
<accession>K7VWI4</accession>
<reference evidence="9" key="2">
    <citation type="submission" date="2015-12" db="EMBL/GenBank/DDBJ databases">
        <title>Update maize B73 reference genome by single molecule sequencing technologies.</title>
        <authorList>
            <consortium name="Maize Genome Sequencing Project"/>
            <person name="Ware D."/>
        </authorList>
    </citation>
    <scope>NUCLEOTIDE SEQUENCE</scope>
    <source>
        <tissue evidence="9">Seedling</tissue>
    </source>
</reference>
<evidence type="ECO:0000256" key="2">
    <source>
        <dbReference type="ARBA" id="ARBA00009977"/>
    </source>
</evidence>
<organism evidence="9">
    <name type="scientific">Zea mays</name>
    <name type="common">Maize</name>
    <dbReference type="NCBI Taxonomy" id="4577"/>
    <lineage>
        <taxon>Eukaryota</taxon>
        <taxon>Viridiplantae</taxon>
        <taxon>Streptophyta</taxon>
        <taxon>Embryophyta</taxon>
        <taxon>Tracheophyta</taxon>
        <taxon>Spermatophyta</taxon>
        <taxon>Magnoliopsida</taxon>
        <taxon>Liliopsida</taxon>
        <taxon>Poales</taxon>
        <taxon>Poaceae</taxon>
        <taxon>PACMAD clade</taxon>
        <taxon>Panicoideae</taxon>
        <taxon>Andropogonodae</taxon>
        <taxon>Andropogoneae</taxon>
        <taxon>Tripsacinae</taxon>
        <taxon>Zea</taxon>
    </lineage>
</organism>
<name>K7VWI4_MAIZE</name>
<dbReference type="EMBL" id="CM000785">
    <property type="protein sequence ID" value="AQL04824.1"/>
    <property type="molecule type" value="Genomic_DNA"/>
</dbReference>
<dbReference type="GO" id="GO:0016020">
    <property type="term" value="C:membrane"/>
    <property type="evidence" value="ECO:0007669"/>
    <property type="project" value="UniProtKB-SubCell"/>
</dbReference>
<dbReference type="PANTHER" id="PTHR33228">
    <property type="entry name" value="PROTEIN GLUTAMINE DUMPER 4-RELATED"/>
    <property type="match status" value="1"/>
</dbReference>
<feature type="transmembrane region" description="Helical" evidence="8">
    <location>
        <begin position="33"/>
        <end position="55"/>
    </location>
</feature>
<comment type="subcellular location">
    <subcellularLocation>
        <location evidence="1">Membrane</location>
        <topology evidence="1">Single-pass membrane protein</topology>
    </subcellularLocation>
</comment>
<dbReference type="PaxDb" id="4577-AC233863.1_FGP001"/>
<dbReference type="eggNOG" id="ENOG502S94S">
    <property type="taxonomic scope" value="Eukaryota"/>
</dbReference>
<gene>
    <name evidence="10" type="primary">LOC100274724</name>
    <name evidence="9" type="ORF">ZEAMMB73_Zm00001d046667</name>
</gene>
<evidence type="ECO:0000313" key="10">
    <source>
        <dbReference type="EnsemblPlants" id="Zm00001eb387640_P001"/>
    </source>
</evidence>
<dbReference type="KEGG" id="zma:100274724"/>
<keyword evidence="7 8" id="KW-0472">Membrane</keyword>
<evidence type="ECO:0000256" key="4">
    <source>
        <dbReference type="ARBA" id="ARBA00022692"/>
    </source>
</evidence>
<dbReference type="OMA" id="AVLICMR"/>
<keyword evidence="4 8" id="KW-0812">Transmembrane</keyword>
<keyword evidence="5" id="KW-0029">Amino-acid transport</keyword>
<dbReference type="ExpressionAtlas" id="K7VWI4">
    <property type="expression patterns" value="baseline and differential"/>
</dbReference>
<dbReference type="AlphaFoldDB" id="K7VWI4"/>
<reference evidence="10" key="4">
    <citation type="submission" date="2021-05" db="UniProtKB">
        <authorList>
            <consortium name="EnsemblPlants"/>
        </authorList>
    </citation>
    <scope>IDENTIFICATION</scope>
    <source>
        <strain evidence="10">cv. B73</strain>
    </source>
</reference>
<evidence type="ECO:0000256" key="7">
    <source>
        <dbReference type="ARBA" id="ARBA00023136"/>
    </source>
</evidence>
<evidence type="ECO:0000256" key="6">
    <source>
        <dbReference type="ARBA" id="ARBA00022989"/>
    </source>
</evidence>
<dbReference type="GO" id="GO:0080143">
    <property type="term" value="P:regulation of amino acid export"/>
    <property type="evidence" value="ECO:0007669"/>
    <property type="project" value="InterPro"/>
</dbReference>
<reference evidence="10" key="3">
    <citation type="submission" date="2019-07" db="EMBL/GenBank/DDBJ databases">
        <authorList>
            <person name="Seetharam A."/>
            <person name="Woodhouse M."/>
            <person name="Cannon E."/>
        </authorList>
    </citation>
    <scope>NUCLEOTIDE SEQUENCE [LARGE SCALE GENOMIC DNA]</scope>
    <source>
        <strain evidence="10">cv. B73</strain>
    </source>
</reference>
<keyword evidence="6 8" id="KW-1133">Transmembrane helix</keyword>
<proteinExistence type="inferred from homology"/>
<dbReference type="Proteomes" id="UP000007305">
    <property type="component" value="Chromosome 9"/>
</dbReference>
<dbReference type="GO" id="GO:0006865">
    <property type="term" value="P:amino acid transport"/>
    <property type="evidence" value="ECO:0007669"/>
    <property type="project" value="UniProtKB-KW"/>
</dbReference>
<evidence type="ECO:0000256" key="5">
    <source>
        <dbReference type="ARBA" id="ARBA00022970"/>
    </source>
</evidence>
<evidence type="ECO:0000313" key="9">
    <source>
        <dbReference type="EMBL" id="AQL04824.1"/>
    </source>
</evidence>